<dbReference type="Gene3D" id="2.60.120.10">
    <property type="entry name" value="Jelly Rolls"/>
    <property type="match status" value="1"/>
</dbReference>
<evidence type="ECO:0000259" key="1">
    <source>
        <dbReference type="Pfam" id="PF12973"/>
    </source>
</evidence>
<dbReference type="SUPFAM" id="SSF51182">
    <property type="entry name" value="RmlC-like cupins"/>
    <property type="match status" value="1"/>
</dbReference>
<dbReference type="OrthoDB" id="9793147at2"/>
<proteinExistence type="predicted"/>
<dbReference type="InterPro" id="IPR025979">
    <property type="entry name" value="ChrR-like_cupin_dom"/>
</dbReference>
<keyword evidence="3" id="KW-1185">Reference proteome</keyword>
<dbReference type="InterPro" id="IPR011051">
    <property type="entry name" value="RmlC_Cupin_sf"/>
</dbReference>
<comment type="caution">
    <text evidence="2">The sequence shown here is derived from an EMBL/GenBank/DDBJ whole genome shotgun (WGS) entry which is preliminary data.</text>
</comment>
<dbReference type="InterPro" id="IPR014710">
    <property type="entry name" value="RmlC-like_jellyroll"/>
</dbReference>
<dbReference type="AlphaFoldDB" id="A0A4R6DNK9"/>
<evidence type="ECO:0000313" key="2">
    <source>
        <dbReference type="EMBL" id="TDN46114.1"/>
    </source>
</evidence>
<dbReference type="Pfam" id="PF12973">
    <property type="entry name" value="Cupin_7"/>
    <property type="match status" value="1"/>
</dbReference>
<organism evidence="2 3">
    <name type="scientific">Azoarcus indigens</name>
    <dbReference type="NCBI Taxonomy" id="29545"/>
    <lineage>
        <taxon>Bacteria</taxon>
        <taxon>Pseudomonadati</taxon>
        <taxon>Pseudomonadota</taxon>
        <taxon>Betaproteobacteria</taxon>
        <taxon>Rhodocyclales</taxon>
        <taxon>Zoogloeaceae</taxon>
        <taxon>Azoarcus</taxon>
    </lineage>
</organism>
<evidence type="ECO:0000313" key="3">
    <source>
        <dbReference type="Proteomes" id="UP000295129"/>
    </source>
</evidence>
<name>A0A4R6DNK9_9RHOO</name>
<dbReference type="Proteomes" id="UP000295129">
    <property type="component" value="Unassembled WGS sequence"/>
</dbReference>
<sequence>MAVNKLHDEFHTIDMVDGWETPPGYPPGARVQQKILAGGLDVENKRGSQTRLLRFEGGVFTTKPFVHDYWEEVFLVSGDLTVGNDENGEGGTNYKPFTYACRPPGAWHGPFKSENGCVLLEIHYYDPV</sequence>
<reference evidence="2 3" key="1">
    <citation type="submission" date="2019-03" db="EMBL/GenBank/DDBJ databases">
        <title>Genomic Encyclopedia of Type Strains, Phase IV (KMG-IV): sequencing the most valuable type-strain genomes for metagenomic binning, comparative biology and taxonomic classification.</title>
        <authorList>
            <person name="Goeker M."/>
        </authorList>
    </citation>
    <scope>NUCLEOTIDE SEQUENCE [LARGE SCALE GENOMIC DNA]</scope>
    <source>
        <strain evidence="2 3">DSM 12121</strain>
    </source>
</reference>
<accession>A0A4R6DNK9</accession>
<gene>
    <name evidence="2" type="ORF">C7389_12743</name>
</gene>
<feature type="domain" description="ChrR-like cupin" evidence="1">
    <location>
        <begin position="40"/>
        <end position="120"/>
    </location>
</feature>
<dbReference type="RefSeq" id="WP_133594753.1">
    <property type="nucleotide sequence ID" value="NZ_SNVV01000027.1"/>
</dbReference>
<dbReference type="EMBL" id="SNVV01000027">
    <property type="protein sequence ID" value="TDN46114.1"/>
    <property type="molecule type" value="Genomic_DNA"/>
</dbReference>
<protein>
    <recommendedName>
        <fullName evidence="1">ChrR-like cupin domain-containing protein</fullName>
    </recommendedName>
</protein>